<evidence type="ECO:0000313" key="3">
    <source>
        <dbReference type="Proteomes" id="UP001497600"/>
    </source>
</evidence>
<dbReference type="EMBL" id="OZ004258">
    <property type="protein sequence ID" value="CAK7911335.1"/>
    <property type="molecule type" value="Genomic_DNA"/>
</dbReference>
<reference evidence="2 3" key="1">
    <citation type="submission" date="2024-01" db="EMBL/GenBank/DDBJ databases">
        <authorList>
            <consortium name="Genoscope - CEA"/>
            <person name="William W."/>
        </authorList>
    </citation>
    <scope>NUCLEOTIDE SEQUENCE [LARGE SCALE GENOMIC DNA]</scope>
    <source>
        <strain evidence="2 3">29B2s-10</strain>
    </source>
</reference>
<keyword evidence="3" id="KW-1185">Reference proteome</keyword>
<gene>
    <name evidence="2" type="ORF">CAAN4_F01992</name>
</gene>
<dbReference type="InterPro" id="IPR023231">
    <property type="entry name" value="GSKIP_dom_sf"/>
</dbReference>
<dbReference type="InterPro" id="IPR007967">
    <property type="entry name" value="GSKIP_dom"/>
</dbReference>
<dbReference type="Pfam" id="PF05303">
    <property type="entry name" value="GSKIP_dom"/>
    <property type="match status" value="1"/>
</dbReference>
<proteinExistence type="predicted"/>
<dbReference type="Proteomes" id="UP001497600">
    <property type="component" value="Chromosome F"/>
</dbReference>
<name>A0ABP0EEC1_9ASCO</name>
<evidence type="ECO:0000259" key="1">
    <source>
        <dbReference type="Pfam" id="PF05303"/>
    </source>
</evidence>
<dbReference type="SUPFAM" id="SSF103107">
    <property type="entry name" value="Hypothetical protein c14orf129, hspc210"/>
    <property type="match status" value="1"/>
</dbReference>
<dbReference type="Gene3D" id="3.30.2280.10">
    <property type="entry name" value="Hypothetical protein (hspc210)"/>
    <property type="match status" value="1"/>
</dbReference>
<sequence>MDKTTQIEELETLYNEYKPFFPSCDLHLNSTKNTNQVPGSNNTIYDKLLQKKLNNYIQIIIKEGETIQVSVDIKGWYVLDKPQGHYETFEALLSEISPGFRDTFGNSLAMKLMQLQDN</sequence>
<organism evidence="2 3">
    <name type="scientific">[Candida] anglica</name>
    <dbReference type="NCBI Taxonomy" id="148631"/>
    <lineage>
        <taxon>Eukaryota</taxon>
        <taxon>Fungi</taxon>
        <taxon>Dikarya</taxon>
        <taxon>Ascomycota</taxon>
        <taxon>Saccharomycotina</taxon>
        <taxon>Pichiomycetes</taxon>
        <taxon>Debaryomycetaceae</taxon>
        <taxon>Kurtzmaniella</taxon>
    </lineage>
</organism>
<feature type="domain" description="GSKIP" evidence="1">
    <location>
        <begin position="47"/>
        <end position="115"/>
    </location>
</feature>
<accession>A0ABP0EEC1</accession>
<evidence type="ECO:0000313" key="2">
    <source>
        <dbReference type="EMBL" id="CAK7911335.1"/>
    </source>
</evidence>
<protein>
    <recommendedName>
        <fullName evidence="1">GSKIP domain-containing protein</fullName>
    </recommendedName>
</protein>